<accession>A0ABR6N550</accession>
<evidence type="ECO:0000259" key="1">
    <source>
        <dbReference type="PROSITE" id="PS50404"/>
    </source>
</evidence>
<dbReference type="Gene3D" id="3.40.30.10">
    <property type="entry name" value="Glutaredoxin"/>
    <property type="match status" value="1"/>
</dbReference>
<feature type="domain" description="GST N-terminal" evidence="1">
    <location>
        <begin position="1"/>
        <end position="78"/>
    </location>
</feature>
<reference evidence="3 4" key="1">
    <citation type="submission" date="2020-08" db="EMBL/GenBank/DDBJ databases">
        <title>Genomic Encyclopedia of Type Strains, Phase IV (KMG-IV): sequencing the most valuable type-strain genomes for metagenomic binning, comparative biology and taxonomic classification.</title>
        <authorList>
            <person name="Goeker M."/>
        </authorList>
    </citation>
    <scope>NUCLEOTIDE SEQUENCE [LARGE SCALE GENOMIC DNA]</scope>
    <source>
        <strain evidence="3 4">DSM 101535</strain>
    </source>
</reference>
<feature type="domain" description="GST C-terminal" evidence="2">
    <location>
        <begin position="82"/>
        <end position="204"/>
    </location>
</feature>
<gene>
    <name evidence="3" type="ORF">FHS97_001856</name>
</gene>
<dbReference type="CDD" id="cd03207">
    <property type="entry name" value="GST_C_8"/>
    <property type="match status" value="1"/>
</dbReference>
<evidence type="ECO:0000313" key="4">
    <source>
        <dbReference type="Proteomes" id="UP000560131"/>
    </source>
</evidence>
<dbReference type="Pfam" id="PF13409">
    <property type="entry name" value="GST_N_2"/>
    <property type="match status" value="1"/>
</dbReference>
<dbReference type="InterPro" id="IPR040079">
    <property type="entry name" value="Glutathione_S-Trfase"/>
</dbReference>
<dbReference type="CDD" id="cd03046">
    <property type="entry name" value="GST_N_GTT1_like"/>
    <property type="match status" value="1"/>
</dbReference>
<dbReference type="SUPFAM" id="SSF47616">
    <property type="entry name" value="GST C-terminal domain-like"/>
    <property type="match status" value="1"/>
</dbReference>
<dbReference type="InterPro" id="IPR036282">
    <property type="entry name" value="Glutathione-S-Trfase_C_sf"/>
</dbReference>
<name>A0ABR6N550_9SPHN</name>
<dbReference type="EMBL" id="JACIJN010000005">
    <property type="protein sequence ID" value="MBB5725924.1"/>
    <property type="molecule type" value="Genomic_DNA"/>
</dbReference>
<dbReference type="PROSITE" id="PS50405">
    <property type="entry name" value="GST_CTER"/>
    <property type="match status" value="1"/>
</dbReference>
<sequence>MTLTFYTNPMSRGRIARWMLEEIGEPYDTMLVDWTQKPAALLDANPLGKVPTIVHDGAVVSEAAAICAYLAEAFPAAALAPRAEERAPYLRWMFFTAGPLEAAMIDKVLGVEVPEAKRGMVGYGGFGQAVDTLEYAVSAHSYITGDRFTAADVYVGSAVGWFTQFGLLEKRETFMRYLDRLQQRPAYQRAAAIDDALIAEAAQR</sequence>
<dbReference type="Proteomes" id="UP000560131">
    <property type="component" value="Unassembled WGS sequence"/>
</dbReference>
<dbReference type="SFLD" id="SFLDS00019">
    <property type="entry name" value="Glutathione_Transferase_(cytos"/>
    <property type="match status" value="1"/>
</dbReference>
<dbReference type="EC" id="2.5.1.18" evidence="3"/>
<keyword evidence="3" id="KW-0808">Transferase</keyword>
<dbReference type="GO" id="GO:0004364">
    <property type="term" value="F:glutathione transferase activity"/>
    <property type="evidence" value="ECO:0007669"/>
    <property type="project" value="UniProtKB-EC"/>
</dbReference>
<dbReference type="PROSITE" id="PS50404">
    <property type="entry name" value="GST_NTER"/>
    <property type="match status" value="1"/>
</dbReference>
<dbReference type="InterPro" id="IPR010987">
    <property type="entry name" value="Glutathione-S-Trfase_C-like"/>
</dbReference>
<dbReference type="Gene3D" id="1.20.1050.10">
    <property type="match status" value="1"/>
</dbReference>
<dbReference type="SFLD" id="SFLDG00358">
    <property type="entry name" value="Main_(cytGST)"/>
    <property type="match status" value="1"/>
</dbReference>
<evidence type="ECO:0000259" key="2">
    <source>
        <dbReference type="PROSITE" id="PS50405"/>
    </source>
</evidence>
<dbReference type="PANTHER" id="PTHR44051">
    <property type="entry name" value="GLUTATHIONE S-TRANSFERASE-RELATED"/>
    <property type="match status" value="1"/>
</dbReference>
<protein>
    <submittedName>
        <fullName evidence="3">Glutathione S-transferase</fullName>
        <ecNumber evidence="3">2.5.1.18</ecNumber>
    </submittedName>
</protein>
<dbReference type="SUPFAM" id="SSF52833">
    <property type="entry name" value="Thioredoxin-like"/>
    <property type="match status" value="1"/>
</dbReference>
<dbReference type="InterPro" id="IPR036249">
    <property type="entry name" value="Thioredoxin-like_sf"/>
</dbReference>
<organism evidence="3 4">
    <name type="scientific">Sphingomonas endophytica</name>
    <dbReference type="NCBI Taxonomy" id="869719"/>
    <lineage>
        <taxon>Bacteria</taxon>
        <taxon>Pseudomonadati</taxon>
        <taxon>Pseudomonadota</taxon>
        <taxon>Alphaproteobacteria</taxon>
        <taxon>Sphingomonadales</taxon>
        <taxon>Sphingomonadaceae</taxon>
        <taxon>Sphingomonas</taxon>
    </lineage>
</organism>
<proteinExistence type="predicted"/>
<dbReference type="PANTHER" id="PTHR44051:SF21">
    <property type="entry name" value="GLUTATHIONE S-TRANSFERASE FAMILY PROTEIN"/>
    <property type="match status" value="1"/>
</dbReference>
<dbReference type="RefSeq" id="WP_184036155.1">
    <property type="nucleotide sequence ID" value="NZ_BAABAR010000003.1"/>
</dbReference>
<evidence type="ECO:0000313" key="3">
    <source>
        <dbReference type="EMBL" id="MBB5725924.1"/>
    </source>
</evidence>
<dbReference type="InterPro" id="IPR004045">
    <property type="entry name" value="Glutathione_S-Trfase_N"/>
</dbReference>
<comment type="caution">
    <text evidence="3">The sequence shown here is derived from an EMBL/GenBank/DDBJ whole genome shotgun (WGS) entry which is preliminary data.</text>
</comment>
<dbReference type="SFLD" id="SFLDG01150">
    <property type="entry name" value="Main.1:_Beta-like"/>
    <property type="match status" value="1"/>
</dbReference>
<keyword evidence="4" id="KW-1185">Reference proteome</keyword>